<evidence type="ECO:0000256" key="5">
    <source>
        <dbReference type="ARBA" id="ARBA00036923"/>
    </source>
</evidence>
<dbReference type="EMBL" id="JAIWYP010000003">
    <property type="protein sequence ID" value="KAH3859394.1"/>
    <property type="molecule type" value="Genomic_DNA"/>
</dbReference>
<dbReference type="SUPFAM" id="SSF53649">
    <property type="entry name" value="Alkaline phosphatase-like"/>
    <property type="match status" value="1"/>
</dbReference>
<evidence type="ECO:0000256" key="8">
    <source>
        <dbReference type="ARBA" id="ARBA00042603"/>
    </source>
</evidence>
<reference evidence="15" key="1">
    <citation type="journal article" date="2019" name="bioRxiv">
        <title>The Genome of the Zebra Mussel, Dreissena polymorpha: A Resource for Invasive Species Research.</title>
        <authorList>
            <person name="McCartney M.A."/>
            <person name="Auch B."/>
            <person name="Kono T."/>
            <person name="Mallez S."/>
            <person name="Zhang Y."/>
            <person name="Obille A."/>
            <person name="Becker A."/>
            <person name="Abrahante J.E."/>
            <person name="Garbe J."/>
            <person name="Badalamenti J.P."/>
            <person name="Herman A."/>
            <person name="Mangelson H."/>
            <person name="Liachko I."/>
            <person name="Sullivan S."/>
            <person name="Sone E.D."/>
            <person name="Koren S."/>
            <person name="Silverstein K.A.T."/>
            <person name="Beckman K.B."/>
            <person name="Gohl D.M."/>
        </authorList>
    </citation>
    <scope>NUCLEOTIDE SEQUENCE</scope>
    <source>
        <strain evidence="15">Duluth1</strain>
        <tissue evidence="15">Whole animal</tissue>
    </source>
</reference>
<reference evidence="15" key="2">
    <citation type="submission" date="2020-11" db="EMBL/GenBank/DDBJ databases">
        <authorList>
            <person name="McCartney M.A."/>
            <person name="Auch B."/>
            <person name="Kono T."/>
            <person name="Mallez S."/>
            <person name="Becker A."/>
            <person name="Gohl D.M."/>
            <person name="Silverstein K.A.T."/>
            <person name="Koren S."/>
            <person name="Bechman K.B."/>
            <person name="Herman A."/>
            <person name="Abrahante J.E."/>
            <person name="Garbe J."/>
        </authorList>
    </citation>
    <scope>NUCLEOTIDE SEQUENCE</scope>
    <source>
        <strain evidence="15">Duluth1</strain>
        <tissue evidence="15">Whole animal</tissue>
    </source>
</reference>
<dbReference type="InterPro" id="IPR017850">
    <property type="entry name" value="Alkaline_phosphatase_core_sf"/>
</dbReference>
<evidence type="ECO:0000256" key="11">
    <source>
        <dbReference type="ARBA" id="ARBA00048929"/>
    </source>
</evidence>
<keyword evidence="3" id="KW-0091">Biomineralization</keyword>
<comment type="catalytic activity">
    <reaction evidence="5">
        <text>AMP + H2O = adenosine + phosphate</text>
        <dbReference type="Rhea" id="RHEA:29375"/>
        <dbReference type="ChEBI" id="CHEBI:15377"/>
        <dbReference type="ChEBI" id="CHEBI:16335"/>
        <dbReference type="ChEBI" id="CHEBI:43474"/>
        <dbReference type="ChEBI" id="CHEBI:456215"/>
    </reaction>
    <physiologicalReaction direction="left-to-right" evidence="5">
        <dbReference type="Rhea" id="RHEA:29376"/>
    </physiologicalReaction>
</comment>
<comment type="catalytic activity">
    <reaction evidence="9">
        <text>diphosphate + H2O = 2 phosphate + H(+)</text>
        <dbReference type="Rhea" id="RHEA:24576"/>
        <dbReference type="ChEBI" id="CHEBI:15377"/>
        <dbReference type="ChEBI" id="CHEBI:15378"/>
        <dbReference type="ChEBI" id="CHEBI:33019"/>
        <dbReference type="ChEBI" id="CHEBI:43474"/>
    </reaction>
    <physiologicalReaction direction="left-to-right" evidence="9">
        <dbReference type="Rhea" id="RHEA:24577"/>
    </physiologicalReaction>
</comment>
<dbReference type="PANTHER" id="PTHR11596:SF74">
    <property type="entry name" value="ALKALINE PHOSPHATASE, TISSUE-NONSPECIFIC ISOZYME"/>
    <property type="match status" value="1"/>
</dbReference>
<dbReference type="GO" id="GO:0031214">
    <property type="term" value="P:biomineral tissue development"/>
    <property type="evidence" value="ECO:0007669"/>
    <property type="project" value="UniProtKB-KW"/>
</dbReference>
<gene>
    <name evidence="15" type="ORF">DPMN_102114</name>
</gene>
<organism evidence="15 16">
    <name type="scientific">Dreissena polymorpha</name>
    <name type="common">Zebra mussel</name>
    <name type="synonym">Mytilus polymorpha</name>
    <dbReference type="NCBI Taxonomy" id="45954"/>
    <lineage>
        <taxon>Eukaryota</taxon>
        <taxon>Metazoa</taxon>
        <taxon>Spiralia</taxon>
        <taxon>Lophotrochozoa</taxon>
        <taxon>Mollusca</taxon>
        <taxon>Bivalvia</taxon>
        <taxon>Autobranchia</taxon>
        <taxon>Heteroconchia</taxon>
        <taxon>Euheterodonta</taxon>
        <taxon>Imparidentia</taxon>
        <taxon>Neoheterodontei</taxon>
        <taxon>Myida</taxon>
        <taxon>Dreissenoidea</taxon>
        <taxon>Dreissenidae</taxon>
        <taxon>Dreissena</taxon>
    </lineage>
</organism>
<accession>A0A9D4R8W2</accession>
<evidence type="ECO:0000313" key="16">
    <source>
        <dbReference type="Proteomes" id="UP000828390"/>
    </source>
</evidence>
<name>A0A9D4R8W2_DREPO</name>
<feature type="binding site" evidence="14">
    <location>
        <position position="61"/>
    </location>
    <ligand>
        <name>Mg(2+)</name>
        <dbReference type="ChEBI" id="CHEBI:18420"/>
    </ligand>
</feature>
<dbReference type="GO" id="GO:0046872">
    <property type="term" value="F:metal ion binding"/>
    <property type="evidence" value="ECO:0007669"/>
    <property type="project" value="UniProtKB-KW"/>
</dbReference>
<evidence type="ECO:0000256" key="14">
    <source>
        <dbReference type="PIRSR" id="PIRSR601952-2"/>
    </source>
</evidence>
<dbReference type="Pfam" id="PF00245">
    <property type="entry name" value="Alk_phosphatase"/>
    <property type="match status" value="1"/>
</dbReference>
<keyword evidence="16" id="KW-1185">Reference proteome</keyword>
<protein>
    <recommendedName>
        <fullName evidence="7">Alkaline phosphatase, tissue-nonspecific isozyme</fullName>
        <ecNumber evidence="2">3.1.3.1</ecNumber>
    </recommendedName>
    <alternativeName>
        <fullName evidence="8">Phosphoamidase</fullName>
    </alternativeName>
</protein>
<comment type="cofactor">
    <cofactor evidence="14">
        <name>Mg(2+)</name>
        <dbReference type="ChEBI" id="CHEBI:18420"/>
    </cofactor>
    <text evidence="14">Binds 1 Mg(2+) ion.</text>
</comment>
<dbReference type="Proteomes" id="UP000828390">
    <property type="component" value="Unassembled WGS sequence"/>
</dbReference>
<evidence type="ECO:0000256" key="2">
    <source>
        <dbReference type="ARBA" id="ARBA00012647"/>
    </source>
</evidence>
<dbReference type="AlphaFoldDB" id="A0A9D4R8W2"/>
<sequence length="63" mass="7329">MIIPCMCLSWFPDLTTGLFEPNHMQYEHERNTSREPSLAMMTQKAIEVLRKGHNGYFLLVEAT</sequence>
<evidence type="ECO:0000256" key="9">
    <source>
        <dbReference type="ARBA" id="ARBA00048097"/>
    </source>
</evidence>
<dbReference type="GO" id="GO:0004035">
    <property type="term" value="F:alkaline phosphatase activity"/>
    <property type="evidence" value="ECO:0007669"/>
    <property type="project" value="UniProtKB-EC"/>
</dbReference>
<evidence type="ECO:0000256" key="4">
    <source>
        <dbReference type="ARBA" id="ARBA00036105"/>
    </source>
</evidence>
<comment type="catalytic activity">
    <reaction evidence="10">
        <text>ATP + H2O = ADP + phosphate + H(+)</text>
        <dbReference type="Rhea" id="RHEA:13065"/>
        <dbReference type="ChEBI" id="CHEBI:15377"/>
        <dbReference type="ChEBI" id="CHEBI:15378"/>
        <dbReference type="ChEBI" id="CHEBI:30616"/>
        <dbReference type="ChEBI" id="CHEBI:43474"/>
        <dbReference type="ChEBI" id="CHEBI:456216"/>
    </reaction>
    <physiologicalReaction direction="left-to-right" evidence="10">
        <dbReference type="Rhea" id="RHEA:13066"/>
    </physiologicalReaction>
</comment>
<dbReference type="Gene3D" id="3.40.720.10">
    <property type="entry name" value="Alkaline Phosphatase, subunit A"/>
    <property type="match status" value="1"/>
</dbReference>
<evidence type="ECO:0000256" key="3">
    <source>
        <dbReference type="ARBA" id="ARBA00022591"/>
    </source>
</evidence>
<evidence type="ECO:0000256" key="1">
    <source>
        <dbReference type="ARBA" id="ARBA00011738"/>
    </source>
</evidence>
<dbReference type="PANTHER" id="PTHR11596">
    <property type="entry name" value="ALKALINE PHOSPHATASE"/>
    <property type="match status" value="1"/>
</dbReference>
<keyword evidence="14" id="KW-0460">Magnesium</keyword>
<evidence type="ECO:0000256" key="6">
    <source>
        <dbReference type="ARBA" id="ARBA00037828"/>
    </source>
</evidence>
<evidence type="ECO:0000256" key="13">
    <source>
        <dbReference type="ARBA" id="ARBA00049526"/>
    </source>
</evidence>
<comment type="caution">
    <text evidence="15">The sequence shown here is derived from an EMBL/GenBank/DDBJ whole genome shotgun (WGS) entry which is preliminary data.</text>
</comment>
<comment type="catalytic activity">
    <reaction evidence="11">
        <text>phosphoethanolamine + H2O = ethanolamine + phosphate</text>
        <dbReference type="Rhea" id="RHEA:16089"/>
        <dbReference type="ChEBI" id="CHEBI:15377"/>
        <dbReference type="ChEBI" id="CHEBI:43474"/>
        <dbReference type="ChEBI" id="CHEBI:57603"/>
        <dbReference type="ChEBI" id="CHEBI:58190"/>
    </reaction>
    <physiologicalReaction direction="left-to-right" evidence="11">
        <dbReference type="Rhea" id="RHEA:16090"/>
    </physiologicalReaction>
</comment>
<comment type="catalytic activity">
    <reaction evidence="12">
        <text>pyridoxal 5'-phosphate + H2O = pyridoxal + phosphate</text>
        <dbReference type="Rhea" id="RHEA:20533"/>
        <dbReference type="ChEBI" id="CHEBI:15377"/>
        <dbReference type="ChEBI" id="CHEBI:17310"/>
        <dbReference type="ChEBI" id="CHEBI:43474"/>
        <dbReference type="ChEBI" id="CHEBI:597326"/>
    </reaction>
    <physiologicalReaction direction="left-to-right" evidence="12">
        <dbReference type="Rhea" id="RHEA:20534"/>
    </physiologicalReaction>
</comment>
<evidence type="ECO:0000256" key="7">
    <source>
        <dbReference type="ARBA" id="ARBA00040525"/>
    </source>
</evidence>
<proteinExistence type="predicted"/>
<comment type="subunit">
    <text evidence="1">Homodimer.</text>
</comment>
<comment type="catalytic activity">
    <reaction evidence="4">
        <text>a phosphate monoester + H2O = an alcohol + phosphate</text>
        <dbReference type="Rhea" id="RHEA:15017"/>
        <dbReference type="ChEBI" id="CHEBI:15377"/>
        <dbReference type="ChEBI" id="CHEBI:30879"/>
        <dbReference type="ChEBI" id="CHEBI:43474"/>
        <dbReference type="ChEBI" id="CHEBI:67140"/>
        <dbReference type="EC" id="3.1.3.1"/>
    </reaction>
    <physiologicalReaction direction="left-to-right" evidence="4">
        <dbReference type="Rhea" id="RHEA:15018"/>
    </physiologicalReaction>
</comment>
<evidence type="ECO:0000313" key="15">
    <source>
        <dbReference type="EMBL" id="KAH3859394.1"/>
    </source>
</evidence>
<dbReference type="InterPro" id="IPR001952">
    <property type="entry name" value="Alkaline_phosphatase"/>
</dbReference>
<keyword evidence="14" id="KW-0479">Metal-binding</keyword>
<comment type="subcellular location">
    <subcellularLocation>
        <location evidence="6">Extracellular vesicle membrane</location>
        <topology evidence="6">Lipid-anchor</topology>
        <topology evidence="6">GPI-anchor</topology>
    </subcellularLocation>
</comment>
<evidence type="ECO:0000256" key="10">
    <source>
        <dbReference type="ARBA" id="ARBA00048778"/>
    </source>
</evidence>
<evidence type="ECO:0000256" key="12">
    <source>
        <dbReference type="ARBA" id="ARBA00049444"/>
    </source>
</evidence>
<comment type="catalytic activity">
    <reaction evidence="13">
        <text>ADP + H2O = AMP + phosphate + H(+)</text>
        <dbReference type="Rhea" id="RHEA:61436"/>
        <dbReference type="ChEBI" id="CHEBI:15377"/>
        <dbReference type="ChEBI" id="CHEBI:15378"/>
        <dbReference type="ChEBI" id="CHEBI:43474"/>
        <dbReference type="ChEBI" id="CHEBI:456215"/>
        <dbReference type="ChEBI" id="CHEBI:456216"/>
    </reaction>
    <physiologicalReaction direction="left-to-right" evidence="13">
        <dbReference type="Rhea" id="RHEA:61437"/>
    </physiologicalReaction>
</comment>
<dbReference type="EC" id="3.1.3.1" evidence="2"/>